<dbReference type="Pfam" id="PF25682">
    <property type="entry name" value="Phage_VG64"/>
    <property type="match status" value="1"/>
</dbReference>
<reference evidence="1 2" key="1">
    <citation type="submission" date="2019-07" db="EMBL/GenBank/DDBJ databases">
        <authorList>
            <person name="Garlena R.A."/>
            <person name="Russell D.A."/>
            <person name="Pope W.H."/>
            <person name="Jacobs-Sera D."/>
            <person name="Hatfull G.F."/>
        </authorList>
    </citation>
    <scope>NUCLEOTIDE SEQUENCE [LARGE SCALE GENOMIC DNA]</scope>
</reference>
<name>A0A5J6TKV2_9CAUD</name>
<dbReference type="EMBL" id="MN234188">
    <property type="protein sequence ID" value="QFG10429.1"/>
    <property type="molecule type" value="Genomic_DNA"/>
</dbReference>
<protein>
    <recommendedName>
        <fullName evidence="3">Lipoprotein</fullName>
    </recommendedName>
</protein>
<dbReference type="PROSITE" id="PS51257">
    <property type="entry name" value="PROKAR_LIPOPROTEIN"/>
    <property type="match status" value="1"/>
</dbReference>
<dbReference type="InterPro" id="IPR058243">
    <property type="entry name" value="Phage_VG64"/>
</dbReference>
<sequence length="128" mass="13908">MKKIVATAIAAAALALGLSACTETDANIGSRNLATASEQFEVPRHIVGINGITDKYLFEMTGYCSISDQATQLEAICKDEDGSLRKTILGKSDNTTYVVRDLDSSKVSTKHIRVIFKPETLIPDFDRP</sequence>
<proteinExistence type="predicted"/>
<organism evidence="1 2">
    <name type="scientific">Mycobacterium phage Anthony</name>
    <dbReference type="NCBI Taxonomy" id="2599857"/>
    <lineage>
        <taxon>Viruses</taxon>
        <taxon>Duplodnaviria</taxon>
        <taxon>Heunggongvirae</taxon>
        <taxon>Uroviricota</taxon>
        <taxon>Caudoviricetes</taxon>
        <taxon>Anthonyvirus</taxon>
        <taxon>Anthonyvirus anthony</taxon>
    </lineage>
</organism>
<dbReference type="Proteomes" id="UP000327026">
    <property type="component" value="Segment"/>
</dbReference>
<evidence type="ECO:0000313" key="1">
    <source>
        <dbReference type="EMBL" id="QFG10429.1"/>
    </source>
</evidence>
<dbReference type="KEGG" id="vg:64871729"/>
<accession>A0A5J6TKV2</accession>
<evidence type="ECO:0000313" key="2">
    <source>
        <dbReference type="Proteomes" id="UP000327026"/>
    </source>
</evidence>
<dbReference type="RefSeq" id="YP_010062095.1">
    <property type="nucleotide sequence ID" value="NC_054790.1"/>
</dbReference>
<evidence type="ECO:0008006" key="3">
    <source>
        <dbReference type="Google" id="ProtNLM"/>
    </source>
</evidence>
<gene>
    <name evidence="1" type="primary">59</name>
    <name evidence="1" type="ORF">PBI_ANTHONY_59</name>
</gene>
<dbReference type="GeneID" id="64871729"/>
<keyword evidence="2" id="KW-1185">Reference proteome</keyword>